<keyword evidence="1 4" id="KW-0808">Transferase</keyword>
<dbReference type="RefSeq" id="WP_091640468.1">
    <property type="nucleotide sequence ID" value="NZ_FOEG01000002.1"/>
</dbReference>
<proteinExistence type="predicted"/>
<dbReference type="PROSITE" id="PS51186">
    <property type="entry name" value="GNAT"/>
    <property type="match status" value="1"/>
</dbReference>
<dbReference type="Pfam" id="PF00583">
    <property type="entry name" value="Acetyltransf_1"/>
    <property type="match status" value="1"/>
</dbReference>
<dbReference type="PANTHER" id="PTHR43420">
    <property type="entry name" value="ACETYLTRANSFERASE"/>
    <property type="match status" value="1"/>
</dbReference>
<dbReference type="PANTHER" id="PTHR43420:SF47">
    <property type="entry name" value="N-ACETYLTRANSFERASE DOMAIN-CONTAINING PROTEIN"/>
    <property type="match status" value="1"/>
</dbReference>
<dbReference type="SUPFAM" id="SSF55729">
    <property type="entry name" value="Acyl-CoA N-acyltransferases (Nat)"/>
    <property type="match status" value="1"/>
</dbReference>
<gene>
    <name evidence="4" type="ORF">SAMN04488052_10222</name>
</gene>
<name>A0A1H8RH42_9GAMM</name>
<dbReference type="CDD" id="cd04301">
    <property type="entry name" value="NAT_SF"/>
    <property type="match status" value="1"/>
</dbReference>
<evidence type="ECO:0000313" key="4">
    <source>
        <dbReference type="EMBL" id="SEO65715.1"/>
    </source>
</evidence>
<sequence>MKLTFQQARNKDFVEQLTWRNMEPYYKELGISWDQAVFDKNWNDFENYEIVINDSVVGVLRLSHDKSAYYIRDLQVDPDWQHQGLGSQALRYTANLAQKSGFKLLRLRVFSENPAVGLYKRMGFRISKTESGTHYMERELS</sequence>
<organism evidence="4 5">
    <name type="scientific">Aquisalimonas asiatica</name>
    <dbReference type="NCBI Taxonomy" id="406100"/>
    <lineage>
        <taxon>Bacteria</taxon>
        <taxon>Pseudomonadati</taxon>
        <taxon>Pseudomonadota</taxon>
        <taxon>Gammaproteobacteria</taxon>
        <taxon>Chromatiales</taxon>
        <taxon>Ectothiorhodospiraceae</taxon>
        <taxon>Aquisalimonas</taxon>
    </lineage>
</organism>
<reference evidence="4 5" key="1">
    <citation type="submission" date="2016-10" db="EMBL/GenBank/DDBJ databases">
        <authorList>
            <person name="de Groot N.N."/>
        </authorList>
    </citation>
    <scope>NUCLEOTIDE SEQUENCE [LARGE SCALE GENOMIC DNA]</scope>
    <source>
        <strain evidence="4 5">CGMCC 1.6291</strain>
    </source>
</reference>
<keyword evidence="5" id="KW-1185">Reference proteome</keyword>
<dbReference type="InterPro" id="IPR050680">
    <property type="entry name" value="YpeA/RimI_acetyltransf"/>
</dbReference>
<feature type="domain" description="N-acetyltransferase" evidence="3">
    <location>
        <begin position="3"/>
        <end position="141"/>
    </location>
</feature>
<dbReference type="GO" id="GO:0016747">
    <property type="term" value="F:acyltransferase activity, transferring groups other than amino-acyl groups"/>
    <property type="evidence" value="ECO:0007669"/>
    <property type="project" value="InterPro"/>
</dbReference>
<dbReference type="Proteomes" id="UP000199657">
    <property type="component" value="Unassembled WGS sequence"/>
</dbReference>
<evidence type="ECO:0000256" key="2">
    <source>
        <dbReference type="ARBA" id="ARBA00023315"/>
    </source>
</evidence>
<dbReference type="STRING" id="406100.SAMN04488052_10222"/>
<keyword evidence="2" id="KW-0012">Acyltransferase</keyword>
<dbReference type="Gene3D" id="3.40.630.30">
    <property type="match status" value="1"/>
</dbReference>
<protein>
    <submittedName>
        <fullName evidence="4">Acetyltransferase (GNAT) family protein</fullName>
    </submittedName>
</protein>
<accession>A0A1H8RH42</accession>
<dbReference type="InterPro" id="IPR016181">
    <property type="entry name" value="Acyl_CoA_acyltransferase"/>
</dbReference>
<dbReference type="EMBL" id="FOEG01000002">
    <property type="protein sequence ID" value="SEO65715.1"/>
    <property type="molecule type" value="Genomic_DNA"/>
</dbReference>
<evidence type="ECO:0000313" key="5">
    <source>
        <dbReference type="Proteomes" id="UP000199657"/>
    </source>
</evidence>
<dbReference type="InterPro" id="IPR000182">
    <property type="entry name" value="GNAT_dom"/>
</dbReference>
<evidence type="ECO:0000259" key="3">
    <source>
        <dbReference type="PROSITE" id="PS51186"/>
    </source>
</evidence>
<dbReference type="OrthoDB" id="6871659at2"/>
<evidence type="ECO:0000256" key="1">
    <source>
        <dbReference type="ARBA" id="ARBA00022679"/>
    </source>
</evidence>
<dbReference type="AlphaFoldDB" id="A0A1H8RH42"/>